<dbReference type="InterPro" id="IPR022742">
    <property type="entry name" value="Hydrolase_4"/>
</dbReference>
<dbReference type="AlphaFoldDB" id="A0A0H4WUS3"/>
<sequence>MVRHDEGFFPGRDGTRLYWKSLLPDAEPRAHVAVVHGYGDHFGRYTFVTDALLAEGFAVHGFDYRGHGRADGRRAYCEKWPDYLDDLEVFWERVRAVSEGKKAFMLAHSHGGLMAATWAARQQVEGLSGLVLSAPYLKLAITPPAVKVMAAKAVGKVVPWLSIASGLKVEDLTYDVEVQRATREDPLHQDIATPRWFIQSNQAQVQAMLLAPKIQVPLFVLCGAEDGVAAPVAAREYFERAGSPDKKFKEYPGMRHEPLNEVGRAEVFRDISGWISAHL</sequence>
<dbReference type="OrthoDB" id="9806902at2"/>
<dbReference type="PATRIC" id="fig|1297742.4.peg.2284"/>
<dbReference type="STRING" id="1297742.A176_002260"/>
<organism evidence="2 3">
    <name type="scientific">Pseudomyxococcus hansupus</name>
    <dbReference type="NCBI Taxonomy" id="1297742"/>
    <lineage>
        <taxon>Bacteria</taxon>
        <taxon>Pseudomonadati</taxon>
        <taxon>Myxococcota</taxon>
        <taxon>Myxococcia</taxon>
        <taxon>Myxococcales</taxon>
        <taxon>Cystobacterineae</taxon>
        <taxon>Myxococcaceae</taxon>
        <taxon>Pseudomyxococcus</taxon>
    </lineage>
</organism>
<evidence type="ECO:0000313" key="2">
    <source>
        <dbReference type="EMBL" id="AKQ65348.1"/>
    </source>
</evidence>
<dbReference type="eggNOG" id="COG2267">
    <property type="taxonomic scope" value="Bacteria"/>
</dbReference>
<proteinExistence type="predicted"/>
<dbReference type="KEGG" id="mym:A176_002260"/>
<accession>A0A0H4WUS3</accession>
<dbReference type="PANTHER" id="PTHR11614">
    <property type="entry name" value="PHOSPHOLIPASE-RELATED"/>
    <property type="match status" value="1"/>
</dbReference>
<evidence type="ECO:0000313" key="3">
    <source>
        <dbReference type="Proteomes" id="UP000009026"/>
    </source>
</evidence>
<dbReference type="RefSeq" id="WP_002636700.1">
    <property type="nucleotide sequence ID" value="NZ_CP012109.1"/>
</dbReference>
<dbReference type="Gene3D" id="3.40.50.1820">
    <property type="entry name" value="alpha/beta hydrolase"/>
    <property type="match status" value="1"/>
</dbReference>
<feature type="domain" description="Serine aminopeptidase S33" evidence="1">
    <location>
        <begin position="27"/>
        <end position="261"/>
    </location>
</feature>
<dbReference type="SUPFAM" id="SSF53474">
    <property type="entry name" value="alpha/beta-Hydrolases"/>
    <property type="match status" value="1"/>
</dbReference>
<dbReference type="Pfam" id="PF12146">
    <property type="entry name" value="Hydrolase_4"/>
    <property type="match status" value="1"/>
</dbReference>
<dbReference type="EMBL" id="CP012109">
    <property type="protein sequence ID" value="AKQ65348.1"/>
    <property type="molecule type" value="Genomic_DNA"/>
</dbReference>
<name>A0A0H4WUS3_9BACT</name>
<gene>
    <name evidence="2" type="ORF">A176_002260</name>
</gene>
<dbReference type="Proteomes" id="UP000009026">
    <property type="component" value="Chromosome"/>
</dbReference>
<keyword evidence="3" id="KW-1185">Reference proteome</keyword>
<evidence type="ECO:0000259" key="1">
    <source>
        <dbReference type="Pfam" id="PF12146"/>
    </source>
</evidence>
<dbReference type="InterPro" id="IPR051044">
    <property type="entry name" value="MAG_DAG_Lipase"/>
</dbReference>
<reference evidence="2 3" key="1">
    <citation type="journal article" date="2016" name="PLoS ONE">
        <title>Complete Genome Sequence and Comparative Genomics of a Novel Myxobacterium Myxococcus hansupus.</title>
        <authorList>
            <person name="Sharma G."/>
            <person name="Narwani T."/>
            <person name="Subramanian S."/>
        </authorList>
    </citation>
    <scope>NUCLEOTIDE SEQUENCE [LARGE SCALE GENOMIC DNA]</scope>
    <source>
        <strain evidence="3">mixupus</strain>
    </source>
</reference>
<dbReference type="InterPro" id="IPR029058">
    <property type="entry name" value="AB_hydrolase_fold"/>
</dbReference>
<protein>
    <submittedName>
        <fullName evidence="2">Lysophospholipase</fullName>
    </submittedName>
</protein>